<keyword evidence="1" id="KW-0812">Transmembrane</keyword>
<keyword evidence="1" id="KW-0472">Membrane</keyword>
<feature type="transmembrane region" description="Helical" evidence="1">
    <location>
        <begin position="231"/>
        <end position="258"/>
    </location>
</feature>
<sequence length="456" mass="51317">MLHKNSWLITTVIIEIVTIFVIGFIISFNPLGLANFKYAYYLGGIVGCIPFAYFLFRFREFDIIKGDAPSKIPINVQALIAYLMPICPLLLFYVILVPLHIDYFIPQTVLSLIVAIVGGVIDAIILFGNFFRKHLTATIFAIIGIGLAYAFTKGSISAEYNIILALPLVLAGIYVGAAAIVPIFTVAQRKNLIKLAGMGFVSFVFILAAFFTNNIASDPSFSLSLENPTGLLYTSFLTLGLSLFIFSIIAFILTVVNLENKKPESDYKGSKADEIESQHLIPTAKTMTNVKDNFSYYLSFLPMWPTENLIEPDGLESLLSNSTHWWDIEPLKLNILSGVSKEITNNVNAMKNIDLLISKLNKLAKQLIVDYIAFYKEMQKQTHDNVLILAVFNTLIGYSKYYWPNIHNKIYTDRELQNKFTKIMKSISRNKQVKKFQSSLDKAKDFRILIDGLDSD</sequence>
<feature type="transmembrane region" description="Helical" evidence="1">
    <location>
        <begin position="192"/>
        <end position="211"/>
    </location>
</feature>
<keyword evidence="3" id="KW-1185">Reference proteome</keyword>
<feature type="transmembrane region" description="Helical" evidence="1">
    <location>
        <begin position="7"/>
        <end position="26"/>
    </location>
</feature>
<evidence type="ECO:0000313" key="3">
    <source>
        <dbReference type="Proteomes" id="UP000332487"/>
    </source>
</evidence>
<reference evidence="2 3" key="1">
    <citation type="journal article" date="2009" name="Genome Biol.">
        <title>Community-wide analysis of microbial genome sequence signatures.</title>
        <authorList>
            <person name="Dick G.J."/>
            <person name="Andersson A.F."/>
            <person name="Baker B.J."/>
            <person name="Simmons S.L."/>
            <person name="Thomas B.C."/>
            <person name="Yelton A.P."/>
            <person name="Banfield J.F."/>
        </authorList>
    </citation>
    <scope>NUCLEOTIDE SEQUENCE [LARGE SCALE GENOMIC DNA]</scope>
    <source>
        <strain evidence="2">ARMAN-2</strain>
    </source>
</reference>
<dbReference type="AlphaFoldDB" id="C7DHD2"/>
<evidence type="ECO:0000256" key="1">
    <source>
        <dbReference type="SAM" id="Phobius"/>
    </source>
</evidence>
<accession>C7DHD2</accession>
<feature type="transmembrane region" description="Helical" evidence="1">
    <location>
        <begin position="38"/>
        <end position="58"/>
    </location>
</feature>
<feature type="transmembrane region" description="Helical" evidence="1">
    <location>
        <begin position="107"/>
        <end position="127"/>
    </location>
</feature>
<gene>
    <name evidence="2" type="ORF">UNLARM2_0664</name>
</gene>
<reference evidence="2 3" key="2">
    <citation type="journal article" date="2010" name="Proc. Natl. Acad. Sci. U.S.A.">
        <title>Enigmatic, ultrasmall, uncultivated Archaea.</title>
        <authorList>
            <person name="Baker B.J."/>
            <person name="Comolli L.R."/>
            <person name="Dick G.J."/>
            <person name="Hauser L.J."/>
            <person name="Hyatt D."/>
            <person name="Dill B.D."/>
            <person name="Land M.L."/>
            <person name="Verberkmoes N.C."/>
            <person name="Hettich R.L."/>
            <person name="Banfield J.F."/>
        </authorList>
    </citation>
    <scope>NUCLEOTIDE SEQUENCE [LARGE SCALE GENOMIC DNA]</scope>
    <source>
        <strain evidence="2">ARMAN-2</strain>
    </source>
</reference>
<dbReference type="Proteomes" id="UP000332487">
    <property type="component" value="Unassembled WGS sequence"/>
</dbReference>
<feature type="transmembrane region" description="Helical" evidence="1">
    <location>
        <begin position="79"/>
        <end position="101"/>
    </location>
</feature>
<protein>
    <submittedName>
        <fullName evidence="2">Uncharacterized protein</fullName>
    </submittedName>
</protein>
<feature type="transmembrane region" description="Helical" evidence="1">
    <location>
        <begin position="134"/>
        <end position="151"/>
    </location>
</feature>
<evidence type="ECO:0000313" key="2">
    <source>
        <dbReference type="EMBL" id="EET90034.1"/>
    </source>
</evidence>
<feature type="transmembrane region" description="Helical" evidence="1">
    <location>
        <begin position="163"/>
        <end position="185"/>
    </location>
</feature>
<organism evidence="2 3">
    <name type="scientific">Candidatus Micrarchaeum acidiphilum ARMAN-2</name>
    <dbReference type="NCBI Taxonomy" id="425595"/>
    <lineage>
        <taxon>Archaea</taxon>
        <taxon>Candidatus Micrarchaeota</taxon>
        <taxon>Candidatus Micrarchaeia</taxon>
        <taxon>Candidatus Micrarchaeales</taxon>
        <taxon>Candidatus Micrarchaeaceae</taxon>
        <taxon>Candidatus Micrarchaeum</taxon>
    </lineage>
</organism>
<proteinExistence type="predicted"/>
<dbReference type="EMBL" id="GG697240">
    <property type="protein sequence ID" value="EET90034.1"/>
    <property type="molecule type" value="Genomic_DNA"/>
</dbReference>
<name>C7DHD2_MICA2</name>
<keyword evidence="1" id="KW-1133">Transmembrane helix</keyword>